<feature type="domain" description="Response regulatory" evidence="5">
    <location>
        <begin position="3"/>
        <end position="119"/>
    </location>
</feature>
<feature type="modified residue" description="4-aspartylphosphate" evidence="3">
    <location>
        <position position="54"/>
    </location>
</feature>
<dbReference type="PROSITE" id="PS50043">
    <property type="entry name" value="HTH_LUXR_2"/>
    <property type="match status" value="1"/>
</dbReference>
<dbReference type="PANTHER" id="PTHR43214:SF43">
    <property type="entry name" value="TWO-COMPONENT RESPONSE REGULATOR"/>
    <property type="match status" value="1"/>
</dbReference>
<dbReference type="Gene3D" id="3.40.50.2300">
    <property type="match status" value="1"/>
</dbReference>
<dbReference type="Proteomes" id="UP000808349">
    <property type="component" value="Unassembled WGS sequence"/>
</dbReference>
<evidence type="ECO:0000259" key="4">
    <source>
        <dbReference type="PROSITE" id="PS50043"/>
    </source>
</evidence>
<dbReference type="InterPro" id="IPR058245">
    <property type="entry name" value="NreC/VraR/RcsB-like_REC"/>
</dbReference>
<dbReference type="SMART" id="SM00448">
    <property type="entry name" value="REC"/>
    <property type="match status" value="1"/>
</dbReference>
<dbReference type="InterPro" id="IPR016032">
    <property type="entry name" value="Sig_transdc_resp-reg_C-effctor"/>
</dbReference>
<reference evidence="6 7" key="1">
    <citation type="submission" date="2020-10" db="EMBL/GenBank/DDBJ databases">
        <title>Connecting structure to function with the recovery of over 1000 high-quality activated sludge metagenome-assembled genomes encoding full-length rRNA genes using long-read sequencing.</title>
        <authorList>
            <person name="Singleton C.M."/>
            <person name="Petriglieri F."/>
            <person name="Kristensen J.M."/>
            <person name="Kirkegaard R.H."/>
            <person name="Michaelsen T.Y."/>
            <person name="Andersen M.H."/>
            <person name="Karst S.M."/>
            <person name="Dueholm M.S."/>
            <person name="Nielsen P.H."/>
            <person name="Albertsen M."/>
        </authorList>
    </citation>
    <scope>NUCLEOTIDE SEQUENCE [LARGE SCALE GENOMIC DNA]</scope>
    <source>
        <strain evidence="6">Ribe_18-Q3-R11-54_BAT3C.373</strain>
    </source>
</reference>
<dbReference type="InterPro" id="IPR000792">
    <property type="entry name" value="Tscrpt_reg_LuxR_C"/>
</dbReference>
<dbReference type="PANTHER" id="PTHR43214">
    <property type="entry name" value="TWO-COMPONENT RESPONSE REGULATOR"/>
    <property type="match status" value="1"/>
</dbReference>
<dbReference type="Pfam" id="PF00072">
    <property type="entry name" value="Response_reg"/>
    <property type="match status" value="1"/>
</dbReference>
<dbReference type="Pfam" id="PF00196">
    <property type="entry name" value="GerE"/>
    <property type="match status" value="1"/>
</dbReference>
<sequence length="210" mass="23823">MIKILIYEDSEDFADSIKDLINHASGMQVLAHFTHAKDAIRQIRLYKPDIVLMDIDMPVTNGLEGLRNIRAEKMEVTIIMLTVFDDNDRIFKSICYGASGYILKKTAPDKMISFIQEAQEGGAPMTPSVARQVLKLFSQPFQFNIELQKLTPRENDVLSLLVRGYSYKMAAGEINISIETLRYHIKNIYTKLHVNSKSEAVAKAIQNKLV</sequence>
<dbReference type="InterPro" id="IPR001789">
    <property type="entry name" value="Sig_transdc_resp-reg_receiver"/>
</dbReference>
<dbReference type="SUPFAM" id="SSF52172">
    <property type="entry name" value="CheY-like"/>
    <property type="match status" value="1"/>
</dbReference>
<organism evidence="6 7">
    <name type="scientific">Candidatus Defluviibacterium haderslevense</name>
    <dbReference type="NCBI Taxonomy" id="2981993"/>
    <lineage>
        <taxon>Bacteria</taxon>
        <taxon>Pseudomonadati</taxon>
        <taxon>Bacteroidota</taxon>
        <taxon>Saprospiria</taxon>
        <taxon>Saprospirales</taxon>
        <taxon>Saprospiraceae</taxon>
        <taxon>Candidatus Defluviibacterium</taxon>
    </lineage>
</organism>
<dbReference type="PRINTS" id="PR00038">
    <property type="entry name" value="HTHLUXR"/>
</dbReference>
<dbReference type="CDD" id="cd06170">
    <property type="entry name" value="LuxR_C_like"/>
    <property type="match status" value="1"/>
</dbReference>
<dbReference type="SMART" id="SM00421">
    <property type="entry name" value="HTH_LUXR"/>
    <property type="match status" value="1"/>
</dbReference>
<dbReference type="AlphaFoldDB" id="A0A9D7S888"/>
<evidence type="ECO:0000256" key="2">
    <source>
        <dbReference type="ARBA" id="ARBA00023125"/>
    </source>
</evidence>
<dbReference type="GO" id="GO:0006355">
    <property type="term" value="P:regulation of DNA-templated transcription"/>
    <property type="evidence" value="ECO:0007669"/>
    <property type="project" value="InterPro"/>
</dbReference>
<dbReference type="EMBL" id="JADKFW010000004">
    <property type="protein sequence ID" value="MBK9716721.1"/>
    <property type="molecule type" value="Genomic_DNA"/>
</dbReference>
<proteinExistence type="predicted"/>
<dbReference type="SUPFAM" id="SSF46894">
    <property type="entry name" value="C-terminal effector domain of the bipartite response regulators"/>
    <property type="match status" value="1"/>
</dbReference>
<dbReference type="InterPro" id="IPR011006">
    <property type="entry name" value="CheY-like_superfamily"/>
</dbReference>
<keyword evidence="1 3" id="KW-0597">Phosphoprotein</keyword>
<protein>
    <submittedName>
        <fullName evidence="6">Response regulator transcription factor</fullName>
    </submittedName>
</protein>
<evidence type="ECO:0000256" key="1">
    <source>
        <dbReference type="ARBA" id="ARBA00022553"/>
    </source>
</evidence>
<feature type="domain" description="HTH luxR-type" evidence="4">
    <location>
        <begin position="143"/>
        <end position="208"/>
    </location>
</feature>
<dbReference type="GO" id="GO:0000160">
    <property type="term" value="P:phosphorelay signal transduction system"/>
    <property type="evidence" value="ECO:0007669"/>
    <property type="project" value="InterPro"/>
</dbReference>
<comment type="caution">
    <text evidence="6">The sequence shown here is derived from an EMBL/GenBank/DDBJ whole genome shotgun (WGS) entry which is preliminary data.</text>
</comment>
<evidence type="ECO:0000256" key="3">
    <source>
        <dbReference type="PROSITE-ProRule" id="PRU00169"/>
    </source>
</evidence>
<gene>
    <name evidence="6" type="ORF">IPO85_04250</name>
</gene>
<dbReference type="CDD" id="cd17535">
    <property type="entry name" value="REC_NarL-like"/>
    <property type="match status" value="1"/>
</dbReference>
<evidence type="ECO:0000259" key="5">
    <source>
        <dbReference type="PROSITE" id="PS50110"/>
    </source>
</evidence>
<name>A0A9D7S888_9BACT</name>
<accession>A0A9D7S888</accession>
<dbReference type="InterPro" id="IPR039420">
    <property type="entry name" value="WalR-like"/>
</dbReference>
<evidence type="ECO:0000313" key="7">
    <source>
        <dbReference type="Proteomes" id="UP000808349"/>
    </source>
</evidence>
<dbReference type="GO" id="GO:0003677">
    <property type="term" value="F:DNA binding"/>
    <property type="evidence" value="ECO:0007669"/>
    <property type="project" value="UniProtKB-KW"/>
</dbReference>
<keyword evidence="2" id="KW-0238">DNA-binding</keyword>
<dbReference type="PROSITE" id="PS50110">
    <property type="entry name" value="RESPONSE_REGULATORY"/>
    <property type="match status" value="1"/>
</dbReference>
<evidence type="ECO:0000313" key="6">
    <source>
        <dbReference type="EMBL" id="MBK9716721.1"/>
    </source>
</evidence>